<proteinExistence type="predicted"/>
<organism evidence="3 4">
    <name type="scientific">Vitreoscilla filiformis</name>
    <dbReference type="NCBI Taxonomy" id="63"/>
    <lineage>
        <taxon>Bacteria</taxon>
        <taxon>Pseudomonadati</taxon>
        <taxon>Pseudomonadota</taxon>
        <taxon>Betaproteobacteria</taxon>
        <taxon>Neisseriales</taxon>
        <taxon>Neisseriaceae</taxon>
        <taxon>Vitreoscilla</taxon>
    </lineage>
</organism>
<dbReference type="KEGG" id="vff:VITFI_CDS1312"/>
<dbReference type="EMBL" id="CP022423">
    <property type="protein sequence ID" value="ASM77090.1"/>
    <property type="molecule type" value="Genomic_DNA"/>
</dbReference>
<dbReference type="AlphaFoldDB" id="A0A221KE23"/>
<feature type="compositionally biased region" description="Pro residues" evidence="1">
    <location>
        <begin position="143"/>
        <end position="195"/>
    </location>
</feature>
<evidence type="ECO:0000313" key="4">
    <source>
        <dbReference type="Proteomes" id="UP000199729"/>
    </source>
</evidence>
<name>A0A221KE23_VITFI</name>
<evidence type="ECO:0008006" key="5">
    <source>
        <dbReference type="Google" id="ProtNLM"/>
    </source>
</evidence>
<keyword evidence="4" id="KW-1185">Reference proteome</keyword>
<feature type="region of interest" description="Disordered" evidence="1">
    <location>
        <begin position="138"/>
        <end position="202"/>
    </location>
</feature>
<reference evidence="3 4" key="1">
    <citation type="submission" date="2017-07" db="EMBL/GenBank/DDBJ databases">
        <title>Complete Genome Sequence of the cosmetic ferment Vitreoscilla filiformis (ATCC15551).</title>
        <authorList>
            <person name="Contreras S."/>
            <person name="Sagory-Zalkind P."/>
            <person name="Blanquart H."/>
            <person name="Iltis A."/>
            <person name="Morand S.C."/>
        </authorList>
    </citation>
    <scope>NUCLEOTIDE SEQUENCE [LARGE SCALE GENOMIC DNA]</scope>
    <source>
        <strain evidence="3 4">ATCC 15551</strain>
    </source>
</reference>
<sequence length="363" mass="37803">MVVSQTPIAVFFALLALLMAGAYYLGNWQLAPKVQQSAQAANRLLEAVQHIQNTSLQEKAFFAHLDNPEQSSRNARAWLTGADKVRGTLQRIAVAKDEQQVLAPEEMAELVITMSAADAYVEAVQAVIAKTGVQPAAAVAESGPPPGALPPGALPPGALPPGALPPGMAPPPDMAPPAGLPSGPPPEAMGPPIPPEAASAPVAAGAALPEAAASAPAQPVLPPNLAELNDMLRGAKVQLAELTVALSNMSKTKVQQAQVMAEGTWPLLEIGLATGLGLALIGLGLSLWVMLGLPRRVAREIAPLTQLAQDISRGHTEMPLPPANVQELEALSEALEQVRKIQRAVMLRQRAGFFGTEQDNDNP</sequence>
<dbReference type="Proteomes" id="UP000199729">
    <property type="component" value="Chromosome"/>
</dbReference>
<feature type="transmembrane region" description="Helical" evidence="2">
    <location>
        <begin position="270"/>
        <end position="291"/>
    </location>
</feature>
<protein>
    <recommendedName>
        <fullName evidence="5">HAMP domain-containing protein</fullName>
    </recommendedName>
</protein>
<evidence type="ECO:0000313" key="3">
    <source>
        <dbReference type="EMBL" id="ASM77090.1"/>
    </source>
</evidence>
<accession>A0A221KE23</accession>
<keyword evidence="2" id="KW-0812">Transmembrane</keyword>
<keyword evidence="2" id="KW-1133">Transmembrane helix</keyword>
<gene>
    <name evidence="3" type="ORF">VITFI_CDS1312</name>
</gene>
<keyword evidence="2" id="KW-0472">Membrane</keyword>
<evidence type="ECO:0000256" key="2">
    <source>
        <dbReference type="SAM" id="Phobius"/>
    </source>
</evidence>
<dbReference type="Gene3D" id="6.10.340.10">
    <property type="match status" value="1"/>
</dbReference>
<evidence type="ECO:0000256" key="1">
    <source>
        <dbReference type="SAM" id="MobiDB-lite"/>
    </source>
</evidence>